<keyword evidence="3" id="KW-1185">Reference proteome</keyword>
<keyword evidence="1" id="KW-0472">Membrane</keyword>
<name>A0ABR2IHR7_9PEZI</name>
<reference evidence="2 3" key="1">
    <citation type="journal article" date="2024" name="IMA Fungus">
        <title>Apiospora arundinis, a panoply of carbohydrate-active enzymes and secondary metabolites.</title>
        <authorList>
            <person name="Sorensen T."/>
            <person name="Petersen C."/>
            <person name="Muurmann A.T."/>
            <person name="Christiansen J.V."/>
            <person name="Brundto M.L."/>
            <person name="Overgaard C.K."/>
            <person name="Boysen A.T."/>
            <person name="Wollenberg R.D."/>
            <person name="Larsen T.O."/>
            <person name="Sorensen J.L."/>
            <person name="Nielsen K.L."/>
            <person name="Sondergaard T.E."/>
        </authorList>
    </citation>
    <scope>NUCLEOTIDE SEQUENCE [LARGE SCALE GENOMIC DNA]</scope>
    <source>
        <strain evidence="2 3">AAU 773</strain>
    </source>
</reference>
<sequence>MHSKTLLPYLIPLYATTSSALILTFFSNKKVQGTKDNPSIGCGGTSHQVITGHGDCSTEQFDTQNRPLCLQVKSTGEVDEALDFVWFSSDDCNPESMMNHGNHKNETPFDITGYKSWQVWNIMSEDDKIKCTSG</sequence>
<gene>
    <name evidence="2" type="ORF">PGQ11_009107</name>
</gene>
<feature type="transmembrane region" description="Helical" evidence="1">
    <location>
        <begin position="6"/>
        <end position="26"/>
    </location>
</feature>
<protein>
    <recommendedName>
        <fullName evidence="4">Secreted protein</fullName>
    </recommendedName>
</protein>
<evidence type="ECO:0008006" key="4">
    <source>
        <dbReference type="Google" id="ProtNLM"/>
    </source>
</evidence>
<evidence type="ECO:0000256" key="1">
    <source>
        <dbReference type="SAM" id="Phobius"/>
    </source>
</evidence>
<dbReference type="EMBL" id="JAPCWZ010000005">
    <property type="protein sequence ID" value="KAK8862872.1"/>
    <property type="molecule type" value="Genomic_DNA"/>
</dbReference>
<accession>A0ABR2IHR7</accession>
<comment type="caution">
    <text evidence="2">The sequence shown here is derived from an EMBL/GenBank/DDBJ whole genome shotgun (WGS) entry which is preliminary data.</text>
</comment>
<proteinExistence type="predicted"/>
<keyword evidence="1" id="KW-0812">Transmembrane</keyword>
<evidence type="ECO:0000313" key="3">
    <source>
        <dbReference type="Proteomes" id="UP001390339"/>
    </source>
</evidence>
<evidence type="ECO:0000313" key="2">
    <source>
        <dbReference type="EMBL" id="KAK8862872.1"/>
    </source>
</evidence>
<organism evidence="2 3">
    <name type="scientific">Apiospora arundinis</name>
    <dbReference type="NCBI Taxonomy" id="335852"/>
    <lineage>
        <taxon>Eukaryota</taxon>
        <taxon>Fungi</taxon>
        <taxon>Dikarya</taxon>
        <taxon>Ascomycota</taxon>
        <taxon>Pezizomycotina</taxon>
        <taxon>Sordariomycetes</taxon>
        <taxon>Xylariomycetidae</taxon>
        <taxon>Amphisphaeriales</taxon>
        <taxon>Apiosporaceae</taxon>
        <taxon>Apiospora</taxon>
    </lineage>
</organism>
<keyword evidence="1" id="KW-1133">Transmembrane helix</keyword>
<dbReference type="Proteomes" id="UP001390339">
    <property type="component" value="Unassembled WGS sequence"/>
</dbReference>